<dbReference type="InterPro" id="IPR012263">
    <property type="entry name" value="M_m6A_EcoRV"/>
</dbReference>
<evidence type="ECO:0000256" key="4">
    <source>
        <dbReference type="ARBA" id="ARBA00022679"/>
    </source>
</evidence>
<dbReference type="EC" id="2.1.1.72" evidence="2"/>
<dbReference type="RefSeq" id="WP_153139799.1">
    <property type="nucleotide sequence ID" value="NZ_JAPDUW010000002.1"/>
</dbReference>
<name>A0A6I2U3Q3_9BACT</name>
<dbReference type="GO" id="GO:0043565">
    <property type="term" value="F:sequence-specific DNA binding"/>
    <property type="evidence" value="ECO:0007669"/>
    <property type="project" value="TreeGrafter"/>
</dbReference>
<dbReference type="PANTHER" id="PTHR30481">
    <property type="entry name" value="DNA ADENINE METHYLASE"/>
    <property type="match status" value="1"/>
</dbReference>
<dbReference type="Proteomes" id="UP000450161">
    <property type="component" value="Unassembled WGS sequence"/>
</dbReference>
<reference evidence="9" key="2">
    <citation type="submission" date="2019-09" db="EMBL/GenBank/DDBJ databases">
        <title>Distinct polysaccharide growth profiles of human intestinal Prevotella copri isolates.</title>
        <authorList>
            <person name="Fehlner-Peach H."/>
            <person name="Magnabosco C."/>
            <person name="Raghavan V."/>
            <person name="Scher J.U."/>
            <person name="Tett A."/>
            <person name="Cox L.M."/>
            <person name="Gottsegen C."/>
            <person name="Watters A."/>
            <person name="Wiltshire- Gordon J.D."/>
            <person name="Segata N."/>
            <person name="Bonneau R."/>
            <person name="Littman D.R."/>
        </authorList>
    </citation>
    <scope>NUCLEOTIDE SEQUENCE [LARGE SCALE GENOMIC DNA]</scope>
    <source>
        <strain evidence="9">iAU3127</strain>
    </source>
</reference>
<protein>
    <recommendedName>
        <fullName evidence="2">site-specific DNA-methyltransferase (adenine-specific)</fullName>
        <ecNumber evidence="2">2.1.1.72</ecNumber>
    </recommendedName>
</protein>
<dbReference type="GO" id="GO:0032259">
    <property type="term" value="P:methylation"/>
    <property type="evidence" value="ECO:0007669"/>
    <property type="project" value="UniProtKB-KW"/>
</dbReference>
<dbReference type="SUPFAM" id="SSF53335">
    <property type="entry name" value="S-adenosyl-L-methionine-dependent methyltransferases"/>
    <property type="match status" value="1"/>
</dbReference>
<dbReference type="InterPro" id="IPR023095">
    <property type="entry name" value="Ade_MeTrfase_dom_2"/>
</dbReference>
<evidence type="ECO:0000313" key="10">
    <source>
        <dbReference type="Proteomes" id="UP000450161"/>
    </source>
</evidence>
<evidence type="ECO:0000256" key="1">
    <source>
        <dbReference type="ARBA" id="ARBA00006594"/>
    </source>
</evidence>
<dbReference type="Proteomes" id="UP000421283">
    <property type="component" value="Unassembled WGS sequence"/>
</dbReference>
<evidence type="ECO:0000256" key="3">
    <source>
        <dbReference type="ARBA" id="ARBA00022603"/>
    </source>
</evidence>
<dbReference type="EMBL" id="VUNF01000035">
    <property type="protein sequence ID" value="MST78610.1"/>
    <property type="molecule type" value="Genomic_DNA"/>
</dbReference>
<dbReference type="Gene3D" id="1.10.1020.10">
    <property type="entry name" value="Adenine-specific Methyltransferase, Domain 2"/>
    <property type="match status" value="1"/>
</dbReference>
<dbReference type="AlphaFoldDB" id="A0A6I2U3Q3"/>
<proteinExistence type="inferred from homology"/>
<evidence type="ECO:0000313" key="7">
    <source>
        <dbReference type="EMBL" id="MQO93821.1"/>
    </source>
</evidence>
<dbReference type="GO" id="GO:0009307">
    <property type="term" value="P:DNA restriction-modification system"/>
    <property type="evidence" value="ECO:0007669"/>
    <property type="project" value="InterPro"/>
</dbReference>
<evidence type="ECO:0000313" key="8">
    <source>
        <dbReference type="EMBL" id="MST78610.1"/>
    </source>
</evidence>
<gene>
    <name evidence="7" type="ORF">F7D31_14365</name>
    <name evidence="8" type="ORF">FYJ72_13355</name>
</gene>
<reference evidence="8 10" key="1">
    <citation type="submission" date="2019-08" db="EMBL/GenBank/DDBJ databases">
        <title>In-depth cultivation of the pig gut microbiome towards novel bacterial diversity and tailored functional studies.</title>
        <authorList>
            <person name="Wylensek D."/>
            <person name="Hitch T.C.A."/>
            <person name="Clavel T."/>
        </authorList>
    </citation>
    <scope>NUCLEOTIDE SEQUENCE [LARGE SCALE GENOMIC DNA]</scope>
    <source>
        <strain evidence="8 10">LKV-178-WT-2C</strain>
    </source>
</reference>
<keyword evidence="3 8" id="KW-0489">Methyltransferase</keyword>
<dbReference type="EMBL" id="VZAP01000176">
    <property type="protein sequence ID" value="MQO93821.1"/>
    <property type="molecule type" value="Genomic_DNA"/>
</dbReference>
<organism evidence="8 10">
    <name type="scientific">Segatella copri</name>
    <dbReference type="NCBI Taxonomy" id="165179"/>
    <lineage>
        <taxon>Bacteria</taxon>
        <taxon>Pseudomonadati</taxon>
        <taxon>Bacteroidota</taxon>
        <taxon>Bacteroidia</taxon>
        <taxon>Bacteroidales</taxon>
        <taxon>Prevotellaceae</taxon>
        <taxon>Segatella</taxon>
    </lineage>
</organism>
<comment type="similarity">
    <text evidence="1">Belongs to the N(4)/N(6)-methyltransferase family.</text>
</comment>
<sequence>MSILSPLRYPGGKSKISNFFKQFVKDNGLLDGVYVEPYAGGASVALSLLFDEYVSKIIINDKDRSIYAFWHSVLYDTENLCRLIAETPVTMENWKKLRELQKVDKKDQASLLDLGFSTFFMNRTNRSGIIKAGVIGGYAQTGNYKMDARYRKDKLMKRIRRIASYADRIELHNEDAVDFIQKIANQNIDKTILYLDPPYYKKGQGLYMNYYKDSDHRDIKSLVSRLGQMKWVVSYDNSEFIKSLYQEFRHQEFRLNYSANNNGTGTEVIFFSDNCLLTPEALDKLHFKKEQ</sequence>
<evidence type="ECO:0000256" key="2">
    <source>
        <dbReference type="ARBA" id="ARBA00011900"/>
    </source>
</evidence>
<dbReference type="Pfam" id="PF02086">
    <property type="entry name" value="MethyltransfD12"/>
    <property type="match status" value="1"/>
</dbReference>
<evidence type="ECO:0000256" key="6">
    <source>
        <dbReference type="ARBA" id="ARBA00047942"/>
    </source>
</evidence>
<comment type="caution">
    <text evidence="8">The sequence shown here is derived from an EMBL/GenBank/DDBJ whole genome shotgun (WGS) entry which is preliminary data.</text>
</comment>
<dbReference type="GO" id="GO:1904047">
    <property type="term" value="F:S-adenosyl-L-methionine binding"/>
    <property type="evidence" value="ECO:0007669"/>
    <property type="project" value="TreeGrafter"/>
</dbReference>
<accession>A0A6I2U3Q3</accession>
<dbReference type="PIRSF" id="PIRSF000398">
    <property type="entry name" value="M_m6A_EcoRV"/>
    <property type="match status" value="1"/>
</dbReference>
<dbReference type="PRINTS" id="PR00505">
    <property type="entry name" value="D12N6MTFRASE"/>
</dbReference>
<comment type="catalytic activity">
    <reaction evidence="6">
        <text>a 2'-deoxyadenosine in DNA + S-adenosyl-L-methionine = an N(6)-methyl-2'-deoxyadenosine in DNA + S-adenosyl-L-homocysteine + H(+)</text>
        <dbReference type="Rhea" id="RHEA:15197"/>
        <dbReference type="Rhea" id="RHEA-COMP:12418"/>
        <dbReference type="Rhea" id="RHEA-COMP:12419"/>
        <dbReference type="ChEBI" id="CHEBI:15378"/>
        <dbReference type="ChEBI" id="CHEBI:57856"/>
        <dbReference type="ChEBI" id="CHEBI:59789"/>
        <dbReference type="ChEBI" id="CHEBI:90615"/>
        <dbReference type="ChEBI" id="CHEBI:90616"/>
        <dbReference type="EC" id="2.1.1.72"/>
    </reaction>
</comment>
<dbReference type="GO" id="GO:0006298">
    <property type="term" value="P:mismatch repair"/>
    <property type="evidence" value="ECO:0007669"/>
    <property type="project" value="TreeGrafter"/>
</dbReference>
<dbReference type="PANTHER" id="PTHR30481:SF2">
    <property type="entry name" value="SITE-SPECIFIC DNA-METHYLTRANSFERASE (ADENINE-SPECIFIC)"/>
    <property type="match status" value="1"/>
</dbReference>
<dbReference type="InterPro" id="IPR012327">
    <property type="entry name" value="MeTrfase_D12"/>
</dbReference>
<reference evidence="7" key="3">
    <citation type="submission" date="2022-12" db="EMBL/GenBank/DDBJ databases">
        <title>Distinct polysaccharide growth profiles of human intestinal Prevotella copri isolates.</title>
        <authorList>
            <person name="Fehlner-Peach H."/>
            <person name="Magnabosco C."/>
            <person name="Raghavan V."/>
            <person name="Scher J.U."/>
            <person name="Tett A."/>
            <person name="Cox L.M."/>
            <person name="Gottsegen C."/>
            <person name="Watters A."/>
            <person name="Wiltshire- Gordon J.D."/>
            <person name="Segata N."/>
            <person name="Bonneau R."/>
            <person name="Littman D.R."/>
        </authorList>
    </citation>
    <scope>NUCLEOTIDE SEQUENCE</scope>
    <source>
        <strain evidence="7">IAU3127</strain>
    </source>
</reference>
<evidence type="ECO:0000313" key="9">
    <source>
        <dbReference type="Proteomes" id="UP000421283"/>
    </source>
</evidence>
<keyword evidence="5" id="KW-0949">S-adenosyl-L-methionine</keyword>
<keyword evidence="4" id="KW-0808">Transferase</keyword>
<dbReference type="Gene3D" id="3.40.50.150">
    <property type="entry name" value="Vaccinia Virus protein VP39"/>
    <property type="match status" value="1"/>
</dbReference>
<evidence type="ECO:0000256" key="5">
    <source>
        <dbReference type="ARBA" id="ARBA00022691"/>
    </source>
</evidence>
<dbReference type="InterPro" id="IPR029063">
    <property type="entry name" value="SAM-dependent_MTases_sf"/>
</dbReference>
<dbReference type="GO" id="GO:0009007">
    <property type="term" value="F:site-specific DNA-methyltransferase (adenine-specific) activity"/>
    <property type="evidence" value="ECO:0007669"/>
    <property type="project" value="UniProtKB-EC"/>
</dbReference>